<reference evidence="2 3" key="1">
    <citation type="submission" date="2019-03" db="EMBL/GenBank/DDBJ databases">
        <title>First draft genome of Liparis tanakae, snailfish: a comprehensive survey of snailfish specific genes.</title>
        <authorList>
            <person name="Kim W."/>
            <person name="Song I."/>
            <person name="Jeong J.-H."/>
            <person name="Kim D."/>
            <person name="Kim S."/>
            <person name="Ryu S."/>
            <person name="Song J.Y."/>
            <person name="Lee S.K."/>
        </authorList>
    </citation>
    <scope>NUCLEOTIDE SEQUENCE [LARGE SCALE GENOMIC DNA]</scope>
    <source>
        <tissue evidence="2">Muscle</tissue>
    </source>
</reference>
<dbReference type="AlphaFoldDB" id="A0A4Z2GZ23"/>
<evidence type="ECO:0000313" key="3">
    <source>
        <dbReference type="Proteomes" id="UP000314294"/>
    </source>
</evidence>
<proteinExistence type="predicted"/>
<gene>
    <name evidence="2" type="ORF">EYF80_031044</name>
</gene>
<keyword evidence="3" id="KW-1185">Reference proteome</keyword>
<sequence length="183" mass="19668">MQRREAEALAALPVSKSLWCQRLACNASWYTEASAQASPSLAAEAKNNPAAVVGQGRVTGESMSHRGLGFQRLSSERVASPVSRVSKDNNTDSVSNQQRDIPDPNEPPRLTLLSVTGEAVPAGRVEIVPLAKRSTRSEAAACRLQSSTILGSPNLPRPPRSPLQTEADLTFLALRIVSQIRNM</sequence>
<feature type="region of interest" description="Disordered" evidence="1">
    <location>
        <begin position="65"/>
        <end position="108"/>
    </location>
</feature>
<accession>A0A4Z2GZ23</accession>
<comment type="caution">
    <text evidence="2">The sequence shown here is derived from an EMBL/GenBank/DDBJ whole genome shotgun (WGS) entry which is preliminary data.</text>
</comment>
<dbReference type="Proteomes" id="UP000314294">
    <property type="component" value="Unassembled WGS sequence"/>
</dbReference>
<evidence type="ECO:0000256" key="1">
    <source>
        <dbReference type="SAM" id="MobiDB-lite"/>
    </source>
</evidence>
<evidence type="ECO:0000313" key="2">
    <source>
        <dbReference type="EMBL" id="TNN58719.1"/>
    </source>
</evidence>
<name>A0A4Z2GZ23_9TELE</name>
<organism evidence="2 3">
    <name type="scientific">Liparis tanakae</name>
    <name type="common">Tanaka's snailfish</name>
    <dbReference type="NCBI Taxonomy" id="230148"/>
    <lineage>
        <taxon>Eukaryota</taxon>
        <taxon>Metazoa</taxon>
        <taxon>Chordata</taxon>
        <taxon>Craniata</taxon>
        <taxon>Vertebrata</taxon>
        <taxon>Euteleostomi</taxon>
        <taxon>Actinopterygii</taxon>
        <taxon>Neopterygii</taxon>
        <taxon>Teleostei</taxon>
        <taxon>Neoteleostei</taxon>
        <taxon>Acanthomorphata</taxon>
        <taxon>Eupercaria</taxon>
        <taxon>Perciformes</taxon>
        <taxon>Cottioidei</taxon>
        <taxon>Cottales</taxon>
        <taxon>Liparidae</taxon>
        <taxon>Liparis</taxon>
    </lineage>
</organism>
<protein>
    <submittedName>
        <fullName evidence="2">Uncharacterized protein</fullName>
    </submittedName>
</protein>
<dbReference type="EMBL" id="SRLO01000372">
    <property type="protein sequence ID" value="TNN58719.1"/>
    <property type="molecule type" value="Genomic_DNA"/>
</dbReference>